<sequence length="186" mass="22244">MIFKRERWGYQVFKVAYQDTVDQDFLTLCLTLIEHRYGQVYARSRTQRWIVAKTDLTRFISDRLRPFVAQSWSMRAPKWLKDLHPAWQLAQSCWRRVVRLVQDPEQQMDLLPVQAHHIIGVEETKEPNPESVQRRHIRRLMVRRDADWFMLDPRAEQPRRVRVGSARRVGFCAEPPSQLQFGWSSA</sequence>
<dbReference type="AlphaFoldDB" id="A0A8J7Q291"/>
<keyword evidence="2" id="KW-1185">Reference proteome</keyword>
<comment type="caution">
    <text evidence="1">The sequence shown here is derived from an EMBL/GenBank/DDBJ whole genome shotgun (WGS) entry which is preliminary data.</text>
</comment>
<dbReference type="RefSeq" id="WP_207856645.1">
    <property type="nucleotide sequence ID" value="NZ_JAFREP010000002.1"/>
</dbReference>
<proteinExistence type="predicted"/>
<gene>
    <name evidence="1" type="ORF">J3U88_02980</name>
</gene>
<evidence type="ECO:0000313" key="2">
    <source>
        <dbReference type="Proteomes" id="UP000664417"/>
    </source>
</evidence>
<evidence type="ECO:0000313" key="1">
    <source>
        <dbReference type="EMBL" id="MBO1317409.1"/>
    </source>
</evidence>
<protein>
    <submittedName>
        <fullName evidence="1">Uncharacterized protein</fullName>
    </submittedName>
</protein>
<dbReference type="Proteomes" id="UP000664417">
    <property type="component" value="Unassembled WGS sequence"/>
</dbReference>
<accession>A0A8J7Q291</accession>
<organism evidence="1 2">
    <name type="scientific">Acanthopleuribacter pedis</name>
    <dbReference type="NCBI Taxonomy" id="442870"/>
    <lineage>
        <taxon>Bacteria</taxon>
        <taxon>Pseudomonadati</taxon>
        <taxon>Acidobacteriota</taxon>
        <taxon>Holophagae</taxon>
        <taxon>Acanthopleuribacterales</taxon>
        <taxon>Acanthopleuribacteraceae</taxon>
        <taxon>Acanthopleuribacter</taxon>
    </lineage>
</organism>
<reference evidence="1" key="1">
    <citation type="submission" date="2021-03" db="EMBL/GenBank/DDBJ databases">
        <authorList>
            <person name="Wang G."/>
        </authorList>
    </citation>
    <scope>NUCLEOTIDE SEQUENCE</scope>
    <source>
        <strain evidence="1">KCTC 12899</strain>
    </source>
</reference>
<dbReference type="EMBL" id="JAFREP010000002">
    <property type="protein sequence ID" value="MBO1317409.1"/>
    <property type="molecule type" value="Genomic_DNA"/>
</dbReference>
<name>A0A8J7Q291_9BACT</name>